<evidence type="ECO:0000313" key="1">
    <source>
        <dbReference type="EMBL" id="GAU08752.1"/>
    </source>
</evidence>
<dbReference type="Proteomes" id="UP000095200">
    <property type="component" value="Unassembled WGS sequence"/>
</dbReference>
<sequence length="191" mass="22290">MNNSLFSFGEDCGSNACLNWTHDTIRLYINGYLKAAEELTHKVIETSSDQDILVYPIVFLYRQYIELNLKNIIKESRIILSEGCGFPEHHKIWNLWCVSNGLMKKIINKIDKGIQEYITKEDTDCISKIIHDFANIDKESFTFRYPKDKNGHNNLDGIMYINLKNLHNNMKILAEKLGKFNSVIDLIRERE</sequence>
<evidence type="ECO:0000313" key="2">
    <source>
        <dbReference type="Proteomes" id="UP000095200"/>
    </source>
</evidence>
<reference evidence="2" key="1">
    <citation type="submission" date="2016-06" db="EMBL/GenBank/DDBJ databases">
        <title>Draft genome sequence of Desulfoplanes formicivorans strain Pf12B.</title>
        <authorList>
            <person name="Watanabe M."/>
            <person name="Kojima H."/>
            <person name="Fukui M."/>
        </authorList>
    </citation>
    <scope>NUCLEOTIDE SEQUENCE [LARGE SCALE GENOMIC DNA]</scope>
    <source>
        <strain evidence="2">Pf12B</strain>
    </source>
</reference>
<organism evidence="1 2">
    <name type="scientific">Desulfoplanes formicivorans</name>
    <dbReference type="NCBI Taxonomy" id="1592317"/>
    <lineage>
        <taxon>Bacteria</taxon>
        <taxon>Pseudomonadati</taxon>
        <taxon>Thermodesulfobacteriota</taxon>
        <taxon>Desulfovibrionia</taxon>
        <taxon>Desulfovibrionales</taxon>
        <taxon>Desulfoplanaceae</taxon>
        <taxon>Desulfoplanes</taxon>
    </lineage>
</organism>
<evidence type="ECO:0008006" key="3">
    <source>
        <dbReference type="Google" id="ProtNLM"/>
    </source>
</evidence>
<dbReference type="EMBL" id="BDFE01000015">
    <property type="protein sequence ID" value="GAU08752.1"/>
    <property type="molecule type" value="Genomic_DNA"/>
</dbReference>
<comment type="caution">
    <text evidence="1">The sequence shown here is derived from an EMBL/GenBank/DDBJ whole genome shotgun (WGS) entry which is preliminary data.</text>
</comment>
<dbReference type="RefSeq" id="WP_069858833.1">
    <property type="nucleotide sequence ID" value="NZ_BDFE01000015.1"/>
</dbReference>
<keyword evidence="2" id="KW-1185">Reference proteome</keyword>
<protein>
    <recommendedName>
        <fullName evidence="3">HEPN domain-containing protein</fullName>
    </recommendedName>
</protein>
<name>A0A194AFA7_9BACT</name>
<gene>
    <name evidence="1" type="ORF">DPF_1468</name>
</gene>
<accession>A0A194AFA7</accession>
<dbReference type="STRING" id="1592317.DPF_1468"/>
<dbReference type="OrthoDB" id="7833188at2"/>
<proteinExistence type="predicted"/>
<dbReference type="AlphaFoldDB" id="A0A194AFA7"/>